<dbReference type="Pfam" id="PF02397">
    <property type="entry name" value="Bac_transf"/>
    <property type="match status" value="1"/>
</dbReference>
<dbReference type="InterPro" id="IPR003362">
    <property type="entry name" value="Bact_transf"/>
</dbReference>
<dbReference type="GO" id="GO:0016780">
    <property type="term" value="F:phosphotransferase activity, for other substituted phosphate groups"/>
    <property type="evidence" value="ECO:0007669"/>
    <property type="project" value="TreeGrafter"/>
</dbReference>
<proteinExistence type="inferred from homology"/>
<evidence type="ECO:0000259" key="3">
    <source>
        <dbReference type="Pfam" id="PF02397"/>
    </source>
</evidence>
<sequence>MNILGSKLHIFKDNAFNRTSFSLHAKRTLDVFIVLGAIPLLLPIFATIAVLIKFDSRGPVIFKQTRIGKGGKPFNMYKFRSMYDADHDNAHKDFVRSLFSDQSQHTHDTIYKVIDDGRITRIGAFLRKTSLDELPQLVNVLKGEMSLVGPRPDLPYSVELYEQNHLKRFIVLPGITGLWQVSGRSSTSLLEMLDLDIDYADNWSFWLDIKILARTIIVVITGQGAS</sequence>
<dbReference type="AlphaFoldDB" id="A0A2M7TAA5"/>
<dbReference type="EMBL" id="PFNG01000038">
    <property type="protein sequence ID" value="PIZ41886.1"/>
    <property type="molecule type" value="Genomic_DNA"/>
</dbReference>
<comment type="caution">
    <text evidence="4">The sequence shown here is derived from an EMBL/GenBank/DDBJ whole genome shotgun (WGS) entry which is preliminary data.</text>
</comment>
<dbReference type="PANTHER" id="PTHR30576:SF10">
    <property type="entry name" value="SLL5057 PROTEIN"/>
    <property type="match status" value="1"/>
</dbReference>
<feature type="transmembrane region" description="Helical" evidence="2">
    <location>
        <begin position="31"/>
        <end position="52"/>
    </location>
</feature>
<dbReference type="RefSeq" id="WP_286679420.1">
    <property type="nucleotide sequence ID" value="NZ_MNXI01000150.1"/>
</dbReference>
<evidence type="ECO:0000313" key="5">
    <source>
        <dbReference type="Proteomes" id="UP000230956"/>
    </source>
</evidence>
<dbReference type="PANTHER" id="PTHR30576">
    <property type="entry name" value="COLANIC BIOSYNTHESIS UDP-GLUCOSE LIPID CARRIER TRANSFERASE"/>
    <property type="match status" value="1"/>
</dbReference>
<organism evidence="4 5">
    <name type="scientific">Candidatus Aquicultor secundus</name>
    <dbReference type="NCBI Taxonomy" id="1973895"/>
    <lineage>
        <taxon>Bacteria</taxon>
        <taxon>Bacillati</taxon>
        <taxon>Actinomycetota</taxon>
        <taxon>Candidatus Aquicultoria</taxon>
        <taxon>Candidatus Aquicultorales</taxon>
        <taxon>Candidatus Aquicultoraceae</taxon>
        <taxon>Candidatus Aquicultor</taxon>
    </lineage>
</organism>
<dbReference type="Proteomes" id="UP000230956">
    <property type="component" value="Unassembled WGS sequence"/>
</dbReference>
<keyword evidence="2" id="KW-0472">Membrane</keyword>
<feature type="domain" description="Bacterial sugar transferase" evidence="3">
    <location>
        <begin position="26"/>
        <end position="220"/>
    </location>
</feature>
<reference evidence="5" key="1">
    <citation type="submission" date="2017-09" db="EMBL/GenBank/DDBJ databases">
        <title>Depth-based differentiation of microbial function through sediment-hosted aquifers and enrichment of novel symbionts in the deep terrestrial subsurface.</title>
        <authorList>
            <person name="Probst A.J."/>
            <person name="Ladd B."/>
            <person name="Jarett J.K."/>
            <person name="Geller-Mcgrath D.E."/>
            <person name="Sieber C.M.K."/>
            <person name="Emerson J.B."/>
            <person name="Anantharaman K."/>
            <person name="Thomas B.C."/>
            <person name="Malmstrom R."/>
            <person name="Stieglmeier M."/>
            <person name="Klingl A."/>
            <person name="Woyke T."/>
            <person name="Ryan C.M."/>
            <person name="Banfield J.F."/>
        </authorList>
    </citation>
    <scope>NUCLEOTIDE SEQUENCE [LARGE SCALE GENOMIC DNA]</scope>
</reference>
<protein>
    <submittedName>
        <fullName evidence="4">Sugar transferase</fullName>
    </submittedName>
</protein>
<keyword evidence="2" id="KW-1133">Transmembrane helix</keyword>
<evidence type="ECO:0000256" key="1">
    <source>
        <dbReference type="ARBA" id="ARBA00006464"/>
    </source>
</evidence>
<keyword evidence="2" id="KW-0812">Transmembrane</keyword>
<comment type="similarity">
    <text evidence="1">Belongs to the bacterial sugar transferase family.</text>
</comment>
<name>A0A2M7TAA5_9ACTN</name>
<keyword evidence="4" id="KW-0808">Transferase</keyword>
<evidence type="ECO:0000256" key="2">
    <source>
        <dbReference type="SAM" id="Phobius"/>
    </source>
</evidence>
<gene>
    <name evidence="4" type="ORF">COY37_01540</name>
</gene>
<accession>A0A2M7TAA5</accession>
<evidence type="ECO:0000313" key="4">
    <source>
        <dbReference type="EMBL" id="PIZ41886.1"/>
    </source>
</evidence>